<dbReference type="PANTHER" id="PTHR23216">
    <property type="entry name" value="NUCLEOLAR AND COILED-BODY PHOSPHOPROTEIN 1"/>
    <property type="match status" value="1"/>
</dbReference>
<dbReference type="GO" id="GO:0005730">
    <property type="term" value="C:nucleolus"/>
    <property type="evidence" value="ECO:0007669"/>
    <property type="project" value="InterPro"/>
</dbReference>
<dbReference type="PANTHER" id="PTHR23216:SF1">
    <property type="entry name" value="NUCLEOLAR AND COILED-BODY PHOSPHOPROTEIN 1"/>
    <property type="match status" value="1"/>
</dbReference>
<dbReference type="InterPro" id="IPR007718">
    <property type="entry name" value="Srp40_C"/>
</dbReference>
<feature type="domain" description="Srp40 C-terminal" evidence="2">
    <location>
        <begin position="166"/>
        <end position="239"/>
    </location>
</feature>
<gene>
    <name evidence="3" type="ORF">BgAZ_102660</name>
</gene>
<name>A0AAD8PFA4_BABGI</name>
<proteinExistence type="predicted"/>
<reference evidence="3" key="1">
    <citation type="submission" date="2023-08" db="EMBL/GenBank/DDBJ databases">
        <title>Draft sequence of the Babesia gibsoni genome.</title>
        <authorList>
            <person name="Yamagishi J.Y."/>
            <person name="Xuan X.X."/>
        </authorList>
    </citation>
    <scope>NUCLEOTIDE SEQUENCE</scope>
    <source>
        <strain evidence="3">Azabu</strain>
    </source>
</reference>
<dbReference type="AlphaFoldDB" id="A0AAD8PFA4"/>
<dbReference type="EMBL" id="JAVEPI010000001">
    <property type="protein sequence ID" value="KAK1444360.1"/>
    <property type="molecule type" value="Genomic_DNA"/>
</dbReference>
<accession>A0AAD8PFA4</accession>
<feature type="region of interest" description="Disordered" evidence="1">
    <location>
        <begin position="214"/>
        <end position="245"/>
    </location>
</feature>
<sequence>MVLKSPIFVAVKILSDLGYWKTLNKLQKEAGDRTLAVENIPSGIKNFNFNALVAGLTVEPTVEKYVNITKPVEFVKAKVTEDKELTKKDEERTVITDVDGNIAEEKHKKDREAQETAKEGKSHISAATEDNNPKGDTDHKLASKKKKKKKEEDQGDSITAEVTKGRFKRIHDDVWMERIAKEELKENSYTMKNEEFSRKAAQELIQVKGKNFRTEKMKKKRASWKGSGEISTQVNSVRFDDSDSE</sequence>
<evidence type="ECO:0000259" key="2">
    <source>
        <dbReference type="Pfam" id="PF05022"/>
    </source>
</evidence>
<dbReference type="Pfam" id="PF05022">
    <property type="entry name" value="SRP40_C"/>
    <property type="match status" value="1"/>
</dbReference>
<protein>
    <recommendedName>
        <fullName evidence="2">Srp40 C-terminal domain-containing protein</fullName>
    </recommendedName>
</protein>
<organism evidence="3 4">
    <name type="scientific">Babesia gibsoni</name>
    <dbReference type="NCBI Taxonomy" id="33632"/>
    <lineage>
        <taxon>Eukaryota</taxon>
        <taxon>Sar</taxon>
        <taxon>Alveolata</taxon>
        <taxon>Apicomplexa</taxon>
        <taxon>Aconoidasida</taxon>
        <taxon>Piroplasmida</taxon>
        <taxon>Babesiidae</taxon>
        <taxon>Babesia</taxon>
    </lineage>
</organism>
<dbReference type="Proteomes" id="UP001230268">
    <property type="component" value="Unassembled WGS sequence"/>
</dbReference>
<feature type="region of interest" description="Disordered" evidence="1">
    <location>
        <begin position="98"/>
        <end position="160"/>
    </location>
</feature>
<keyword evidence="4" id="KW-1185">Reference proteome</keyword>
<evidence type="ECO:0000313" key="3">
    <source>
        <dbReference type="EMBL" id="KAK1444360.1"/>
    </source>
</evidence>
<evidence type="ECO:0000313" key="4">
    <source>
        <dbReference type="Proteomes" id="UP001230268"/>
    </source>
</evidence>
<feature type="compositionally biased region" description="Basic and acidic residues" evidence="1">
    <location>
        <begin position="131"/>
        <end position="141"/>
    </location>
</feature>
<evidence type="ECO:0000256" key="1">
    <source>
        <dbReference type="SAM" id="MobiDB-lite"/>
    </source>
</evidence>
<feature type="compositionally biased region" description="Basic and acidic residues" evidence="1">
    <location>
        <begin position="103"/>
        <end position="122"/>
    </location>
</feature>
<comment type="caution">
    <text evidence="3">The sequence shown here is derived from an EMBL/GenBank/DDBJ whole genome shotgun (WGS) entry which is preliminary data.</text>
</comment>
<dbReference type="InterPro" id="IPR039191">
    <property type="entry name" value="Nopp140-like"/>
</dbReference>